<keyword evidence="1" id="KW-1133">Transmembrane helix</keyword>
<organism evidence="2 3">
    <name type="scientific">Metabacillus lacus</name>
    <dbReference type="NCBI Taxonomy" id="1983721"/>
    <lineage>
        <taxon>Bacteria</taxon>
        <taxon>Bacillati</taxon>
        <taxon>Bacillota</taxon>
        <taxon>Bacilli</taxon>
        <taxon>Bacillales</taxon>
        <taxon>Bacillaceae</taxon>
        <taxon>Metabacillus</taxon>
    </lineage>
</organism>
<dbReference type="OrthoDB" id="9811293at2"/>
<dbReference type="PANTHER" id="PTHR39419">
    <property type="entry name" value="SLL0814 PROTEIN"/>
    <property type="match status" value="1"/>
</dbReference>
<sequence length="268" mass="30865">MARCFRLKKFFNGCFYFFLVWYACGVILLSFDILPPWLEWANAVFLMAAGLLGGAYFIMSYGLLKGLLLSLGVIFGSIFAEHVGVKYGIIFGDYYYTKDFGPQMIGVPAAIGFAWLMIIAASHSITKTLFPQRTLFYLLPASLITVLIDLIIDPVAFEVKKYWIWEEGSSFYYNIPFSNFLGWFIVAFLLHTMIYLSVKKEWKQENIWDRRIVIVYFLVMGMFLLLAAIHGLWMAVAFTAVPAALVLYLYYKKLEKVHHDYSKQKALV</sequence>
<name>A0A7X2J128_9BACI</name>
<dbReference type="PANTHER" id="PTHR39419:SF1">
    <property type="entry name" value="SLL0814 PROTEIN"/>
    <property type="match status" value="1"/>
</dbReference>
<feature type="transmembrane region" description="Helical" evidence="1">
    <location>
        <begin position="66"/>
        <end position="85"/>
    </location>
</feature>
<evidence type="ECO:0000313" key="2">
    <source>
        <dbReference type="EMBL" id="MRX73502.1"/>
    </source>
</evidence>
<accession>A0A7X2J128</accession>
<protein>
    <submittedName>
        <fullName evidence="2">Carotenoid biosynthesis protein</fullName>
    </submittedName>
</protein>
<dbReference type="Proteomes" id="UP000448867">
    <property type="component" value="Unassembled WGS sequence"/>
</dbReference>
<comment type="caution">
    <text evidence="2">The sequence shown here is derived from an EMBL/GenBank/DDBJ whole genome shotgun (WGS) entry which is preliminary data.</text>
</comment>
<gene>
    <name evidence="2" type="ORF">GJU40_15265</name>
</gene>
<evidence type="ECO:0000256" key="1">
    <source>
        <dbReference type="SAM" id="Phobius"/>
    </source>
</evidence>
<dbReference type="AlphaFoldDB" id="A0A7X2J128"/>
<feature type="transmembrane region" description="Helical" evidence="1">
    <location>
        <begin position="12"/>
        <end position="34"/>
    </location>
</feature>
<keyword evidence="1" id="KW-0472">Membrane</keyword>
<evidence type="ECO:0000313" key="3">
    <source>
        <dbReference type="Proteomes" id="UP000448867"/>
    </source>
</evidence>
<feature type="transmembrane region" description="Helical" evidence="1">
    <location>
        <begin position="232"/>
        <end position="251"/>
    </location>
</feature>
<dbReference type="InterPro" id="IPR007354">
    <property type="entry name" value="CruF-like"/>
</dbReference>
<feature type="transmembrane region" description="Helical" evidence="1">
    <location>
        <begin position="105"/>
        <end position="123"/>
    </location>
</feature>
<keyword evidence="1" id="KW-0812">Transmembrane</keyword>
<feature type="transmembrane region" description="Helical" evidence="1">
    <location>
        <begin position="135"/>
        <end position="157"/>
    </location>
</feature>
<dbReference type="PROSITE" id="PS51257">
    <property type="entry name" value="PROKAR_LIPOPROTEIN"/>
    <property type="match status" value="1"/>
</dbReference>
<feature type="transmembrane region" description="Helical" evidence="1">
    <location>
        <begin position="177"/>
        <end position="196"/>
    </location>
</feature>
<proteinExistence type="predicted"/>
<feature type="transmembrane region" description="Helical" evidence="1">
    <location>
        <begin position="40"/>
        <end position="59"/>
    </location>
</feature>
<dbReference type="EMBL" id="WKKI01000036">
    <property type="protein sequence ID" value="MRX73502.1"/>
    <property type="molecule type" value="Genomic_DNA"/>
</dbReference>
<keyword evidence="3" id="KW-1185">Reference proteome</keyword>
<feature type="transmembrane region" description="Helical" evidence="1">
    <location>
        <begin position="208"/>
        <end position="226"/>
    </location>
</feature>
<dbReference type="Pfam" id="PF04240">
    <property type="entry name" value="Caroten_synth"/>
    <property type="match status" value="1"/>
</dbReference>
<reference evidence="2 3" key="1">
    <citation type="submission" date="2019-11" db="EMBL/GenBank/DDBJ databases">
        <title>Bacillus lacus genome.</title>
        <authorList>
            <person name="Allen C.J."/>
            <person name="Newman J.D."/>
        </authorList>
    </citation>
    <scope>NUCLEOTIDE SEQUENCE [LARGE SCALE GENOMIC DNA]</scope>
    <source>
        <strain evidence="2 3">KCTC 33946</strain>
    </source>
</reference>